<evidence type="ECO:0000256" key="1">
    <source>
        <dbReference type="ARBA" id="ARBA00022679"/>
    </source>
</evidence>
<comment type="caution">
    <text evidence="4">The sequence shown here is derived from an EMBL/GenBank/DDBJ whole genome shotgun (WGS) entry which is preliminary data.</text>
</comment>
<dbReference type="Pfam" id="PF00581">
    <property type="entry name" value="Rhodanese"/>
    <property type="match status" value="2"/>
</dbReference>
<keyword evidence="1 4" id="KW-0808">Transferase</keyword>
<keyword evidence="5" id="KW-1185">Reference proteome</keyword>
<proteinExistence type="predicted"/>
<dbReference type="PROSITE" id="PS50206">
    <property type="entry name" value="RHODANESE_3"/>
    <property type="match status" value="2"/>
</dbReference>
<feature type="domain" description="Rhodanese" evidence="3">
    <location>
        <begin position="18"/>
        <end position="137"/>
    </location>
</feature>
<dbReference type="InterPro" id="IPR045078">
    <property type="entry name" value="TST/MPST-like"/>
</dbReference>
<dbReference type="InterPro" id="IPR001307">
    <property type="entry name" value="Thiosulphate_STrfase_CS"/>
</dbReference>
<sequence>MTDNTFVVSASWLVNHLDDPDVVVVDCRFSLADVELGQRQYQESHIPGAYYLDLNRDLSSPVAQHGGRHPLPEPTKLAQTLSEMGINSDTLVVAYDDSYFAFAARFWWLLRYMGHEKIALLNGGFSHWKAEGYPVNNTQSTPKLGQFIPKINPDFVVDIETVKARKDQPKVALIDSREPERYLGKTEPIDPIAGHIPGAVNYPWKQVSDEAGYVKIDQQTQRWTDLKDAEEIIVYCGSGVTACVNLWSLEMAGIHQGKLYAGSWSDWCSYLIEDEPN</sequence>
<accession>A0ABU5U275</accession>
<dbReference type="EMBL" id="JAYGHT010000129">
    <property type="protein sequence ID" value="MEA5520986.1"/>
    <property type="molecule type" value="Genomic_DNA"/>
</dbReference>
<name>A0ABU5U275_9CYAN</name>
<evidence type="ECO:0000313" key="4">
    <source>
        <dbReference type="EMBL" id="MEA5520986.1"/>
    </source>
</evidence>
<feature type="domain" description="Rhodanese" evidence="3">
    <location>
        <begin position="167"/>
        <end position="269"/>
    </location>
</feature>
<gene>
    <name evidence="4" type="ORF">VB854_18775</name>
</gene>
<reference evidence="4 5" key="1">
    <citation type="submission" date="2023-12" db="EMBL/GenBank/DDBJ databases">
        <title>Baltic Sea Cyanobacteria.</title>
        <authorList>
            <person name="Delbaje E."/>
            <person name="Fewer D.P."/>
            <person name="Shishido T.K."/>
        </authorList>
    </citation>
    <scope>NUCLEOTIDE SEQUENCE [LARGE SCALE GENOMIC DNA]</scope>
    <source>
        <strain evidence="4 5">CCNP 1315</strain>
    </source>
</reference>
<evidence type="ECO:0000313" key="5">
    <source>
        <dbReference type="Proteomes" id="UP001301728"/>
    </source>
</evidence>
<dbReference type="RefSeq" id="WP_323217538.1">
    <property type="nucleotide sequence ID" value="NZ_JAYGHT010000129.1"/>
</dbReference>
<dbReference type="Gene3D" id="3.40.250.10">
    <property type="entry name" value="Rhodanese-like domain"/>
    <property type="match status" value="2"/>
</dbReference>
<dbReference type="CDD" id="cd01448">
    <property type="entry name" value="TST_Repeat_1"/>
    <property type="match status" value="1"/>
</dbReference>
<dbReference type="PROSITE" id="PS00380">
    <property type="entry name" value="RHODANESE_1"/>
    <property type="match status" value="1"/>
</dbReference>
<evidence type="ECO:0000256" key="2">
    <source>
        <dbReference type="ARBA" id="ARBA00022737"/>
    </source>
</evidence>
<dbReference type="InterPro" id="IPR001763">
    <property type="entry name" value="Rhodanese-like_dom"/>
</dbReference>
<dbReference type="PANTHER" id="PTHR11364">
    <property type="entry name" value="THIOSULFATE SULFERTANSFERASE"/>
    <property type="match status" value="1"/>
</dbReference>
<dbReference type="PANTHER" id="PTHR11364:SF27">
    <property type="entry name" value="SULFURTRANSFERASE"/>
    <property type="match status" value="1"/>
</dbReference>
<organism evidence="4 5">
    <name type="scientific">Limnoraphis robusta CCNP1315</name>
    <dbReference type="NCBI Taxonomy" id="3110306"/>
    <lineage>
        <taxon>Bacteria</taxon>
        <taxon>Bacillati</taxon>
        <taxon>Cyanobacteriota</taxon>
        <taxon>Cyanophyceae</taxon>
        <taxon>Oscillatoriophycideae</taxon>
        <taxon>Oscillatoriales</taxon>
        <taxon>Sirenicapillariaceae</taxon>
        <taxon>Limnoraphis</taxon>
    </lineage>
</organism>
<dbReference type="CDD" id="cd01449">
    <property type="entry name" value="TST_Repeat_2"/>
    <property type="match status" value="1"/>
</dbReference>
<evidence type="ECO:0000259" key="3">
    <source>
        <dbReference type="PROSITE" id="PS50206"/>
    </source>
</evidence>
<dbReference type="GO" id="GO:0016740">
    <property type="term" value="F:transferase activity"/>
    <property type="evidence" value="ECO:0007669"/>
    <property type="project" value="UniProtKB-KW"/>
</dbReference>
<keyword evidence="2" id="KW-0677">Repeat</keyword>
<dbReference type="SUPFAM" id="SSF52821">
    <property type="entry name" value="Rhodanese/Cell cycle control phosphatase"/>
    <property type="match status" value="2"/>
</dbReference>
<dbReference type="Proteomes" id="UP001301728">
    <property type="component" value="Unassembled WGS sequence"/>
</dbReference>
<protein>
    <submittedName>
        <fullName evidence="4">Sulfurtransferase</fullName>
        <ecNumber evidence="4">2.8.1.-</ecNumber>
    </submittedName>
</protein>
<dbReference type="InterPro" id="IPR036873">
    <property type="entry name" value="Rhodanese-like_dom_sf"/>
</dbReference>
<dbReference type="EC" id="2.8.1.-" evidence="4"/>
<dbReference type="SMART" id="SM00450">
    <property type="entry name" value="RHOD"/>
    <property type="match status" value="2"/>
</dbReference>